<feature type="repeat" description="TPR" evidence="1">
    <location>
        <begin position="1007"/>
        <end position="1040"/>
    </location>
</feature>
<gene>
    <name evidence="2" type="ORF">OFUS_LOCUS1278</name>
</gene>
<keyword evidence="1" id="KW-0802">TPR repeat</keyword>
<protein>
    <submittedName>
        <fullName evidence="2">Uncharacterized protein</fullName>
    </submittedName>
</protein>
<dbReference type="EMBL" id="CAIIXF020000001">
    <property type="protein sequence ID" value="CAH1773715.1"/>
    <property type="molecule type" value="Genomic_DNA"/>
</dbReference>
<feature type="repeat" description="TPR" evidence="1">
    <location>
        <begin position="792"/>
        <end position="825"/>
    </location>
</feature>
<dbReference type="PROSITE" id="PS50005">
    <property type="entry name" value="TPR"/>
    <property type="match status" value="15"/>
</dbReference>
<feature type="repeat" description="TPR" evidence="1">
    <location>
        <begin position="878"/>
        <end position="911"/>
    </location>
</feature>
<dbReference type="OrthoDB" id="626167at2759"/>
<feature type="repeat" description="TPR" evidence="1">
    <location>
        <begin position="921"/>
        <end position="954"/>
    </location>
</feature>
<dbReference type="InterPro" id="IPR019734">
    <property type="entry name" value="TPR_rpt"/>
</dbReference>
<evidence type="ECO:0000313" key="2">
    <source>
        <dbReference type="EMBL" id="CAH1773715.1"/>
    </source>
</evidence>
<sequence length="1369" mass="156362">MGNSLNQWRATIGKFEGGKPRHILICTTGSERSEHTGTVLVILMMLLVIGGIEMNPGPNPSKSEITEKMYDLGCKIKEYEESKTESELKKQADLMCELGDEFIESAETSPTWYEHYVWASGLFNAARCRLEKQPIQPNSPSTLMSLLHRFRRWFKIDYDLKYIDQRIQQIDTNFLNRLSKKNTRSTNELTKKYKEALETIRNYSENTVNDIIDNDMVVDDVTSEIKPEYEDKTIEHSKVYYNDLTEKLLEFYRSIITNCMSVLDLQNCKYRVAIMALGSLSRKEVTAYSDIEWAILFDPLGQPDAQVRDGLRMLVYYVHLHVLNLGETILNNLDIPVLTNFNNKLLPRPKMTDVNFWDNVTTRGVSFDGTHPSASKTPIGRKSRKNLTKPETLELIMTIDEMTKYQFTDESLKEGYRLSDVLMNSALITGDETLWHDYNDKVHNILQQKHSKKPNMSIGAERAMKTLNDDLKKFLEKPLTSESFSKAMHAKHDVYRLATISINILKLLHGCKSFAPLDVLEELFEKNILTERAKKDLQLMVCIATNLRHMVYSKYKQQKENISFLFSKSDKDSIDSANVLPVRGYTAIIQFYTVFMPWSQFLISQKNNTEAWKHQECYMEDSNVVKGELYKDMNFSKKAVFAYQRELEKQKKIAEHENKQVIISLQLELGLLYQTRAEFKDALQINNEALVICKTIYGGNPHPDVAGSLHNIGLVYKKMGEYIKAMKYYEDSLSMDMKIHGDNPHPSVATSLNNIGSVYDNIGEYTKAMKYYEDSLSMKIKIHGDNPHPSVATSLHNIGSLYDDMGEYTKAMKYYEDSLSMRMKIHGDNPHPDVASSLHNIGSLYDDMGEYTKAMKYYEDSLSMEMKIHGDNPHPSVAASLHNIGLVYKKMGEYIKAMKYYEDSLSIKMKIHGDNPHPSVATSLNNIGSVYDNMGEYIKAMKYYGDSLSMKIKIHGDNPHPSVATSLHNIGLVYKNMGEYTKAMKYYEDSLSMMMRIYGDNPHPSVASSLHNIGSVYDNMGEYTKAMKYYEDSLSMMMKIHGDNPHPSVATSLNNIGSVYDNMGEYIKARKYYEDSLSMMMKIHGDNPHPSVATSLNNIGSVYDNMGEYIKAMKYYEDSLSMKIKIHGDNPHPSVASSLHNIGSVYDNMGEYTKAMKYYEDSLSMEMKIHGDNPHPSVATSLNNIGSVYDNMGEYIKARKYYEDSLSMMMKIHGDNPHPSVATSLNNIGSVYDNMGEYIKAMKYYEDSLSMKIKIHGDNPHPSVASSLHNIGSVYDNMGEYIKAMKYYEDSLSMEMRIYGDNPHPSVASSLHNIGSVYNNTGEFTKAMKYYNECLAIERKVYGSDLHPEVAKTLRNIARCQEAQINQLK</sequence>
<feature type="repeat" description="TPR" evidence="1">
    <location>
        <begin position="1179"/>
        <end position="1212"/>
    </location>
</feature>
<dbReference type="InterPro" id="IPR011990">
    <property type="entry name" value="TPR-like_helical_dom_sf"/>
</dbReference>
<dbReference type="SUPFAM" id="SSF48452">
    <property type="entry name" value="TPR-like"/>
    <property type="match status" value="2"/>
</dbReference>
<evidence type="ECO:0000313" key="3">
    <source>
        <dbReference type="Proteomes" id="UP000749559"/>
    </source>
</evidence>
<feature type="repeat" description="TPR" evidence="1">
    <location>
        <begin position="1050"/>
        <end position="1083"/>
    </location>
</feature>
<feature type="repeat" description="TPR" evidence="1">
    <location>
        <begin position="835"/>
        <end position="868"/>
    </location>
</feature>
<dbReference type="PANTHER" id="PTHR19959:SF119">
    <property type="entry name" value="FUNGAL LIPASE-LIKE DOMAIN-CONTAINING PROTEIN"/>
    <property type="match status" value="1"/>
</dbReference>
<organism evidence="2 3">
    <name type="scientific">Owenia fusiformis</name>
    <name type="common">Polychaete worm</name>
    <dbReference type="NCBI Taxonomy" id="6347"/>
    <lineage>
        <taxon>Eukaryota</taxon>
        <taxon>Metazoa</taxon>
        <taxon>Spiralia</taxon>
        <taxon>Lophotrochozoa</taxon>
        <taxon>Annelida</taxon>
        <taxon>Polychaeta</taxon>
        <taxon>Sedentaria</taxon>
        <taxon>Canalipalpata</taxon>
        <taxon>Sabellida</taxon>
        <taxon>Oweniida</taxon>
        <taxon>Oweniidae</taxon>
        <taxon>Owenia</taxon>
    </lineage>
</organism>
<dbReference type="PRINTS" id="PR00381">
    <property type="entry name" value="KINESINLIGHT"/>
</dbReference>
<dbReference type="Proteomes" id="UP000749559">
    <property type="component" value="Unassembled WGS sequence"/>
</dbReference>
<dbReference type="Gene3D" id="1.25.40.10">
    <property type="entry name" value="Tetratricopeptide repeat domain"/>
    <property type="match status" value="8"/>
</dbReference>
<dbReference type="Pfam" id="PF13424">
    <property type="entry name" value="TPR_12"/>
    <property type="match status" value="7"/>
</dbReference>
<feature type="repeat" description="TPR" evidence="1">
    <location>
        <begin position="749"/>
        <end position="782"/>
    </location>
</feature>
<dbReference type="SUPFAM" id="SSF81901">
    <property type="entry name" value="HCP-like"/>
    <property type="match status" value="1"/>
</dbReference>
<dbReference type="Pfam" id="PF13374">
    <property type="entry name" value="TPR_10"/>
    <property type="match status" value="1"/>
</dbReference>
<accession>A0A8S4MYH7</accession>
<evidence type="ECO:0000256" key="1">
    <source>
        <dbReference type="PROSITE-ProRule" id="PRU00339"/>
    </source>
</evidence>
<reference evidence="2" key="1">
    <citation type="submission" date="2022-03" db="EMBL/GenBank/DDBJ databases">
        <authorList>
            <person name="Martin C."/>
        </authorList>
    </citation>
    <scope>NUCLEOTIDE SEQUENCE</scope>
</reference>
<feature type="repeat" description="TPR" evidence="1">
    <location>
        <begin position="1222"/>
        <end position="1255"/>
    </location>
</feature>
<feature type="repeat" description="TPR" evidence="1">
    <location>
        <begin position="1136"/>
        <end position="1169"/>
    </location>
</feature>
<dbReference type="PANTHER" id="PTHR19959">
    <property type="entry name" value="KINESIN LIGHT CHAIN"/>
    <property type="match status" value="1"/>
</dbReference>
<dbReference type="SMART" id="SM00028">
    <property type="entry name" value="TPR"/>
    <property type="match status" value="16"/>
</dbReference>
<proteinExistence type="predicted"/>
<feature type="repeat" description="TPR" evidence="1">
    <location>
        <begin position="1308"/>
        <end position="1341"/>
    </location>
</feature>
<name>A0A8S4MYH7_OWEFU</name>
<feature type="repeat" description="TPR" evidence="1">
    <location>
        <begin position="1265"/>
        <end position="1298"/>
    </location>
</feature>
<keyword evidence="3" id="KW-1185">Reference proteome</keyword>
<feature type="repeat" description="TPR" evidence="1">
    <location>
        <begin position="1093"/>
        <end position="1126"/>
    </location>
</feature>
<feature type="repeat" description="TPR" evidence="1">
    <location>
        <begin position="964"/>
        <end position="997"/>
    </location>
</feature>
<dbReference type="PROSITE" id="PS50293">
    <property type="entry name" value="TPR_REGION"/>
    <property type="match status" value="7"/>
</dbReference>
<dbReference type="Pfam" id="PF13181">
    <property type="entry name" value="TPR_8"/>
    <property type="match status" value="1"/>
</dbReference>
<feature type="repeat" description="TPR" evidence="1">
    <location>
        <begin position="706"/>
        <end position="739"/>
    </location>
</feature>
<comment type="caution">
    <text evidence="2">The sequence shown here is derived from an EMBL/GenBank/DDBJ whole genome shotgun (WGS) entry which is preliminary data.</text>
</comment>